<comment type="caution">
    <text evidence="1">The sequence shown here is derived from an EMBL/GenBank/DDBJ whole genome shotgun (WGS) entry which is preliminary data.</text>
</comment>
<protein>
    <submittedName>
        <fullName evidence="1">Neural-cadherin</fullName>
    </submittedName>
</protein>
<name>A0A8J4YI72_CHIOP</name>
<dbReference type="EMBL" id="JACEEZ010002700">
    <property type="protein sequence ID" value="KAG0728037.1"/>
    <property type="molecule type" value="Genomic_DNA"/>
</dbReference>
<sequence>MYCRCRDHLSLRFEASGWGGRLCPPTTPHFLHNSYVSGLSFSPATPLHHPDSPLRRRGELVVLSSQPRTAQLVCARWWRPPCVRVLQSSPQTQLQSVSARAALTENGAALPHRHSCIDDLRISGRSAPLPRQLTNTPWGQASVFKGVERGCVAPSACTNVSCRPRTLR</sequence>
<dbReference type="AlphaFoldDB" id="A0A8J4YI72"/>
<dbReference type="OrthoDB" id="6370211at2759"/>
<reference evidence="1" key="1">
    <citation type="submission" date="2020-07" db="EMBL/GenBank/DDBJ databases">
        <title>The High-quality genome of the commercially important snow crab, Chionoecetes opilio.</title>
        <authorList>
            <person name="Jeong J.-H."/>
            <person name="Ryu S."/>
        </authorList>
    </citation>
    <scope>NUCLEOTIDE SEQUENCE</scope>
    <source>
        <strain evidence="1">MADBK_172401_WGS</strain>
        <tissue evidence="1">Digestive gland</tissue>
    </source>
</reference>
<accession>A0A8J4YI72</accession>
<gene>
    <name evidence="1" type="primary">CadN_14</name>
    <name evidence="1" type="ORF">GWK47_033304</name>
</gene>
<proteinExistence type="predicted"/>
<evidence type="ECO:0000313" key="2">
    <source>
        <dbReference type="Proteomes" id="UP000770661"/>
    </source>
</evidence>
<evidence type="ECO:0000313" key="1">
    <source>
        <dbReference type="EMBL" id="KAG0728037.1"/>
    </source>
</evidence>
<organism evidence="1 2">
    <name type="scientific">Chionoecetes opilio</name>
    <name type="common">Atlantic snow crab</name>
    <name type="synonym">Cancer opilio</name>
    <dbReference type="NCBI Taxonomy" id="41210"/>
    <lineage>
        <taxon>Eukaryota</taxon>
        <taxon>Metazoa</taxon>
        <taxon>Ecdysozoa</taxon>
        <taxon>Arthropoda</taxon>
        <taxon>Crustacea</taxon>
        <taxon>Multicrustacea</taxon>
        <taxon>Malacostraca</taxon>
        <taxon>Eumalacostraca</taxon>
        <taxon>Eucarida</taxon>
        <taxon>Decapoda</taxon>
        <taxon>Pleocyemata</taxon>
        <taxon>Brachyura</taxon>
        <taxon>Eubrachyura</taxon>
        <taxon>Majoidea</taxon>
        <taxon>Majidae</taxon>
        <taxon>Chionoecetes</taxon>
    </lineage>
</organism>
<dbReference type="Proteomes" id="UP000770661">
    <property type="component" value="Unassembled WGS sequence"/>
</dbReference>
<keyword evidence="2" id="KW-1185">Reference proteome</keyword>